<dbReference type="AlphaFoldDB" id="A0A2T4UAD3"/>
<dbReference type="EMBL" id="PZJJ01000001">
    <property type="protein sequence ID" value="PTL40356.1"/>
    <property type="molecule type" value="Genomic_DNA"/>
</dbReference>
<dbReference type="Pfam" id="PF10673">
    <property type="entry name" value="DUF2487"/>
    <property type="match status" value="1"/>
</dbReference>
<gene>
    <name evidence="1" type="ORF">C6Y45_00145</name>
</gene>
<evidence type="ECO:0000313" key="2">
    <source>
        <dbReference type="Proteomes" id="UP000240509"/>
    </source>
</evidence>
<accession>A0A2T4UAD3</accession>
<dbReference type="Proteomes" id="UP000240509">
    <property type="component" value="Unassembled WGS sequence"/>
</dbReference>
<comment type="caution">
    <text evidence="1">The sequence shown here is derived from an EMBL/GenBank/DDBJ whole genome shotgun (WGS) entry which is preliminary data.</text>
</comment>
<dbReference type="OrthoDB" id="2678750at2"/>
<dbReference type="InterPro" id="IPR019615">
    <property type="entry name" value="DUF2487"/>
</dbReference>
<keyword evidence="2" id="KW-1185">Reference proteome</keyword>
<name>A0A2T4UAD3_9BACI</name>
<proteinExistence type="predicted"/>
<sequence length="151" mass="17668">MKWTGQDTVVYEKAKEYVDTAVIPLLPVAGGKEQQESVMMGEFTQYLTEYLEKQYMGRVYLLPPFTYLKEESGEEKKNRLSAWAAHFEKHGFKFFLFVTADMQWRKISVEEAGELVWIPAFSVHDMEPGKRHQAIEQQAQQIIPLMTQQWT</sequence>
<evidence type="ECO:0000313" key="1">
    <source>
        <dbReference type="EMBL" id="PTL40356.1"/>
    </source>
</evidence>
<reference evidence="1 2" key="1">
    <citation type="submission" date="2018-03" db="EMBL/GenBank/DDBJ databases">
        <title>Alkalicoccus saliphilus sp. nov., isolated from a mineral pool.</title>
        <authorList>
            <person name="Zhao B."/>
        </authorList>
    </citation>
    <scope>NUCLEOTIDE SEQUENCE [LARGE SCALE GENOMIC DNA]</scope>
    <source>
        <strain evidence="1 2">6AG</strain>
    </source>
</reference>
<organism evidence="1 2">
    <name type="scientific">Alkalicoccus saliphilus</name>
    <dbReference type="NCBI Taxonomy" id="200989"/>
    <lineage>
        <taxon>Bacteria</taxon>
        <taxon>Bacillati</taxon>
        <taxon>Bacillota</taxon>
        <taxon>Bacilli</taxon>
        <taxon>Bacillales</taxon>
        <taxon>Bacillaceae</taxon>
        <taxon>Alkalicoccus</taxon>
    </lineage>
</organism>
<protein>
    <submittedName>
        <fullName evidence="1">DUF2487 domain-containing protein</fullName>
    </submittedName>
</protein>
<dbReference type="RefSeq" id="WP_107582734.1">
    <property type="nucleotide sequence ID" value="NZ_PZJJ01000001.1"/>
</dbReference>